<keyword evidence="4" id="KW-1185">Reference proteome</keyword>
<evidence type="ECO:0000313" key="4">
    <source>
        <dbReference type="Proteomes" id="UP000190637"/>
    </source>
</evidence>
<keyword evidence="2" id="KW-1133">Transmembrane helix</keyword>
<evidence type="ECO:0000256" key="2">
    <source>
        <dbReference type="SAM" id="Phobius"/>
    </source>
</evidence>
<feature type="region of interest" description="Disordered" evidence="1">
    <location>
        <begin position="1"/>
        <end position="47"/>
    </location>
</feature>
<protein>
    <recommendedName>
        <fullName evidence="5">CU044_5270 family protein</fullName>
    </recommendedName>
</protein>
<dbReference type="EMBL" id="FUWS01000006">
    <property type="protein sequence ID" value="SKA12751.1"/>
    <property type="molecule type" value="Genomic_DNA"/>
</dbReference>
<reference evidence="3 4" key="1">
    <citation type="submission" date="2017-02" db="EMBL/GenBank/DDBJ databases">
        <authorList>
            <person name="Peterson S.W."/>
        </authorList>
    </citation>
    <scope>NUCLEOTIDE SEQUENCE [LARGE SCALE GENOMIC DNA]</scope>
    <source>
        <strain evidence="3 4">DSM 45154</strain>
    </source>
</reference>
<dbReference type="OrthoDB" id="3425969at2"/>
<proteinExistence type="predicted"/>
<name>A0A1T4RAW5_9ACTN</name>
<sequence>MNADEQVVRDLFAPHDPAAGTRPDPERMDQARAGIQTGTVPASVRGGPARGRRPLLLGLAAGVATLLLTGVTLYRDPGTAEATPPPAPLSVLPGELDDAGEELRELAERAAARPATAGEGEVAYVRLSRWNLTLSQDLDTGEEGWGIAPVDEQVWRSPDHTGRVVERPRPAEHLAGDRGPIDALFEPEATEYEWSHPDEGLQFSWAPGTLAEDPDTLRRQLAEGDGIENAEVDTAEVFYGLQRLYQEMPVSPGEQERILRMLAEDDGVRLAGQATDREGRTGVLFVAEDRLFSEGGTLQRRIMFDADTGMPLYHETVAMEGDTTDIADGSPVVNEYVVLVESAWVREVGDLP</sequence>
<gene>
    <name evidence="3" type="ORF">SAMN02745673_02641</name>
</gene>
<evidence type="ECO:0008006" key="5">
    <source>
        <dbReference type="Google" id="ProtNLM"/>
    </source>
</evidence>
<dbReference type="RefSeq" id="WP_078761939.1">
    <property type="nucleotide sequence ID" value="NZ_FUWS01000006.1"/>
</dbReference>
<dbReference type="InterPro" id="IPR047789">
    <property type="entry name" value="CU044_5270-like"/>
</dbReference>
<dbReference type="AlphaFoldDB" id="A0A1T4RAW5"/>
<evidence type="ECO:0000256" key="1">
    <source>
        <dbReference type="SAM" id="MobiDB-lite"/>
    </source>
</evidence>
<dbReference type="Proteomes" id="UP000190637">
    <property type="component" value="Unassembled WGS sequence"/>
</dbReference>
<accession>A0A1T4RAW5</accession>
<organism evidence="3 4">
    <name type="scientific">Marinactinospora thermotolerans DSM 45154</name>
    <dbReference type="NCBI Taxonomy" id="1122192"/>
    <lineage>
        <taxon>Bacteria</taxon>
        <taxon>Bacillati</taxon>
        <taxon>Actinomycetota</taxon>
        <taxon>Actinomycetes</taxon>
        <taxon>Streptosporangiales</taxon>
        <taxon>Nocardiopsidaceae</taxon>
        <taxon>Marinactinospora</taxon>
    </lineage>
</organism>
<evidence type="ECO:0000313" key="3">
    <source>
        <dbReference type="EMBL" id="SKA12751.1"/>
    </source>
</evidence>
<feature type="transmembrane region" description="Helical" evidence="2">
    <location>
        <begin position="55"/>
        <end position="74"/>
    </location>
</feature>
<keyword evidence="2" id="KW-0812">Transmembrane</keyword>
<dbReference type="NCBIfam" id="NF038083">
    <property type="entry name" value="CU044_5270_fam"/>
    <property type="match status" value="1"/>
</dbReference>
<keyword evidence="2" id="KW-0472">Membrane</keyword>